<dbReference type="Proteomes" id="UP001140949">
    <property type="component" value="Unassembled WGS sequence"/>
</dbReference>
<evidence type="ECO:0000256" key="3">
    <source>
        <dbReference type="ARBA" id="ARBA00022771"/>
    </source>
</evidence>
<feature type="region of interest" description="Disordered" evidence="5">
    <location>
        <begin position="1"/>
        <end position="26"/>
    </location>
</feature>
<feature type="compositionally biased region" description="Polar residues" evidence="5">
    <location>
        <begin position="305"/>
        <end position="319"/>
    </location>
</feature>
<organism evidence="7 8">
    <name type="scientific">Iris pallida</name>
    <name type="common">Sweet iris</name>
    <dbReference type="NCBI Taxonomy" id="29817"/>
    <lineage>
        <taxon>Eukaryota</taxon>
        <taxon>Viridiplantae</taxon>
        <taxon>Streptophyta</taxon>
        <taxon>Embryophyta</taxon>
        <taxon>Tracheophyta</taxon>
        <taxon>Spermatophyta</taxon>
        <taxon>Magnoliopsida</taxon>
        <taxon>Liliopsida</taxon>
        <taxon>Asparagales</taxon>
        <taxon>Iridaceae</taxon>
        <taxon>Iridoideae</taxon>
        <taxon>Irideae</taxon>
        <taxon>Iris</taxon>
    </lineage>
</organism>
<dbReference type="GO" id="GO:0016020">
    <property type="term" value="C:membrane"/>
    <property type="evidence" value="ECO:0007669"/>
    <property type="project" value="UniProtKB-ARBA"/>
</dbReference>
<protein>
    <recommendedName>
        <fullName evidence="6">PX domain-containing protein</fullName>
    </recommendedName>
</protein>
<dbReference type="InterPro" id="IPR051366">
    <property type="entry name" value="DEF8"/>
</dbReference>
<dbReference type="Gene3D" id="3.30.1520.10">
    <property type="entry name" value="Phox-like domain"/>
    <property type="match status" value="1"/>
</dbReference>
<dbReference type="AlphaFoldDB" id="A0AAX6DXP3"/>
<feature type="compositionally biased region" description="Polar residues" evidence="5">
    <location>
        <begin position="17"/>
        <end position="26"/>
    </location>
</feature>
<proteinExistence type="predicted"/>
<sequence>MDPLESSRNFDGEDASLANSDYSSCDGSDLDRYCSANSALGSASVCSSIGNSSELLDSLKKSGRWNGDFANLNGFDGVSDGGNETPRGNHGTRTRSRLFATSAEEPRERFDVQRNLGQKSRESFDLDGNLGRREYGSSSNYNIGGSIEQEADGEALSDVEDSMLDSGSDDEGRAGFSKGYGLQREKETEDASGKNPLFMSSSVAFGADDWDEFVQETEGNGFDSMWLHRDQQVLHAKEAPLEDIVRDDSANLDCNVEKTTAPDADEINEINVNWVPGESQLSVSPLCESTAEQAYTTISSVFHGNEMQGQENDGSSSLQPKDGDDATLERVVEGNSYSMAWVEKDLLPDEGNKLKKLETDDSYDDMVLEMEDILLDSGDSLGPRSQTNRGYIMQHSHQSIDASSTASTSGTEDAYPLTQYPVKIDWVEVVGAKQKTGDVSFGERLVGVKEYTIYKLRVWSDKDQWEIERRYRDFFALYCQLSTLFSNHGLSLPSPWSSVEQQSRKIFGNASPNVISERSVLIQNCLRSLLNSKYSFGTPSPLVSFLSPSKAMPNSSLLKSLVPQSLQKLGQDINSSFSKGLDSSPDVSTLGKTISLVVELKPRKSMRQLLEAQHYTCAGCHRHLDARKTLLRELVQTLGWNKPRFCVYSGQLFCVSCHSNDTSVLPAKVLHHWDFSLYPVSQFAKAYLESIYDQPMLCVSAVNPFLFSKVPALLHVMGIRKKIGAMLPYVRCPFRTSVQRSLGIRRYLLESNDFFALRDLVDLSKGAFAGLPVMVETVSTKILEHVTEQCLVCYDSGISCAARQACDDPSSLIFPFQEAEAERCGSCGSLFHKPCFVKLMGRCPCGKLPGGRTATGSTESNRVSDRSLRPSNSNLPSGFLSGVLSKARPGNVWKPKSPSPVILMGSLPSTSL</sequence>
<feature type="compositionally biased region" description="Basic and acidic residues" evidence="5">
    <location>
        <begin position="183"/>
        <end position="192"/>
    </location>
</feature>
<dbReference type="SUPFAM" id="SSF64268">
    <property type="entry name" value="PX domain"/>
    <property type="match status" value="1"/>
</dbReference>
<gene>
    <name evidence="7" type="ORF">M6B38_219360</name>
</gene>
<evidence type="ECO:0000256" key="4">
    <source>
        <dbReference type="ARBA" id="ARBA00022833"/>
    </source>
</evidence>
<reference evidence="7" key="2">
    <citation type="submission" date="2023-04" db="EMBL/GenBank/DDBJ databases">
        <authorList>
            <person name="Bruccoleri R.E."/>
            <person name="Oakeley E.J."/>
            <person name="Faust A.-M."/>
            <person name="Dessus-Babus S."/>
            <person name="Altorfer M."/>
            <person name="Burckhardt D."/>
            <person name="Oertli M."/>
            <person name="Naumann U."/>
            <person name="Petersen F."/>
            <person name="Wong J."/>
        </authorList>
    </citation>
    <scope>NUCLEOTIDE SEQUENCE</scope>
    <source>
        <strain evidence="7">GSM-AAB239-AS_SAM_17_03QT</strain>
        <tissue evidence="7">Leaf</tissue>
    </source>
</reference>
<name>A0AAX6DXP3_IRIPA</name>
<keyword evidence="3" id="KW-0863">Zinc-finger</keyword>
<keyword evidence="2" id="KW-0677">Repeat</keyword>
<dbReference type="CDD" id="cd06093">
    <property type="entry name" value="PX_domain"/>
    <property type="match status" value="1"/>
</dbReference>
<dbReference type="InterPro" id="IPR036871">
    <property type="entry name" value="PX_dom_sf"/>
</dbReference>
<evidence type="ECO:0000256" key="5">
    <source>
        <dbReference type="SAM" id="MobiDB-lite"/>
    </source>
</evidence>
<keyword evidence="8" id="KW-1185">Reference proteome</keyword>
<feature type="region of interest" description="Disordered" evidence="5">
    <location>
        <begin position="305"/>
        <end position="324"/>
    </location>
</feature>
<evidence type="ECO:0000256" key="2">
    <source>
        <dbReference type="ARBA" id="ARBA00022737"/>
    </source>
</evidence>
<reference evidence="7" key="1">
    <citation type="journal article" date="2023" name="GigaByte">
        <title>Genome assembly of the bearded iris, Iris pallida Lam.</title>
        <authorList>
            <person name="Bruccoleri R.E."/>
            <person name="Oakeley E.J."/>
            <person name="Faust A.M.E."/>
            <person name="Altorfer M."/>
            <person name="Dessus-Babus S."/>
            <person name="Burckhardt D."/>
            <person name="Oertli M."/>
            <person name="Naumann U."/>
            <person name="Petersen F."/>
            <person name="Wong J."/>
        </authorList>
    </citation>
    <scope>NUCLEOTIDE SEQUENCE</scope>
    <source>
        <strain evidence="7">GSM-AAB239-AS_SAM_17_03QT</strain>
    </source>
</reference>
<dbReference type="InterPro" id="IPR025258">
    <property type="entry name" value="RH_dom"/>
</dbReference>
<dbReference type="EMBL" id="JANAVB010041219">
    <property type="protein sequence ID" value="KAJ6796607.1"/>
    <property type="molecule type" value="Genomic_DNA"/>
</dbReference>
<accession>A0AAX6DXP3</accession>
<feature type="compositionally biased region" description="Low complexity" evidence="5">
    <location>
        <begin position="136"/>
        <end position="148"/>
    </location>
</feature>
<dbReference type="PANTHER" id="PTHR12326">
    <property type="entry name" value="PLECKSTRIN HOMOLOGY DOMAIN CONTAINING PROTEIN"/>
    <property type="match status" value="1"/>
</dbReference>
<evidence type="ECO:0000313" key="7">
    <source>
        <dbReference type="EMBL" id="KAJ6796607.1"/>
    </source>
</evidence>
<dbReference type="GO" id="GO:0008270">
    <property type="term" value="F:zinc ion binding"/>
    <property type="evidence" value="ECO:0007669"/>
    <property type="project" value="UniProtKB-KW"/>
</dbReference>
<feature type="region of interest" description="Disordered" evidence="5">
    <location>
        <begin position="77"/>
        <end position="197"/>
    </location>
</feature>
<feature type="domain" description="PX" evidence="6">
    <location>
        <begin position="432"/>
        <end position="553"/>
    </location>
</feature>
<dbReference type="GO" id="GO:0005768">
    <property type="term" value="C:endosome"/>
    <property type="evidence" value="ECO:0007669"/>
    <property type="project" value="UniProtKB-ARBA"/>
</dbReference>
<feature type="region of interest" description="Disordered" evidence="5">
    <location>
        <begin position="853"/>
        <end position="874"/>
    </location>
</feature>
<keyword evidence="4" id="KW-0862">Zinc</keyword>
<evidence type="ECO:0000313" key="8">
    <source>
        <dbReference type="Proteomes" id="UP001140949"/>
    </source>
</evidence>
<dbReference type="SMART" id="SM01175">
    <property type="entry name" value="DUF4206"/>
    <property type="match status" value="1"/>
</dbReference>
<feature type="compositionally biased region" description="Acidic residues" evidence="5">
    <location>
        <begin position="149"/>
        <end position="169"/>
    </location>
</feature>
<dbReference type="InterPro" id="IPR001683">
    <property type="entry name" value="PX_dom"/>
</dbReference>
<evidence type="ECO:0000259" key="6">
    <source>
        <dbReference type="PROSITE" id="PS50195"/>
    </source>
</evidence>
<dbReference type="GO" id="GO:0035091">
    <property type="term" value="F:phosphatidylinositol binding"/>
    <property type="evidence" value="ECO:0007669"/>
    <property type="project" value="InterPro"/>
</dbReference>
<dbReference type="PROSITE" id="PS50195">
    <property type="entry name" value="PX"/>
    <property type="match status" value="1"/>
</dbReference>
<dbReference type="Pfam" id="PF13901">
    <property type="entry name" value="RH_dom"/>
    <property type="match status" value="1"/>
</dbReference>
<dbReference type="PANTHER" id="PTHR12326:SF3">
    <property type="entry name" value="DIFFERENTIALLY EXPRESSED IN FDCP 8 HOMOLOG"/>
    <property type="match status" value="1"/>
</dbReference>
<comment type="caution">
    <text evidence="7">The sequence shown here is derived from an EMBL/GenBank/DDBJ whole genome shotgun (WGS) entry which is preliminary data.</text>
</comment>
<evidence type="ECO:0000256" key="1">
    <source>
        <dbReference type="ARBA" id="ARBA00022723"/>
    </source>
</evidence>
<keyword evidence="1" id="KW-0479">Metal-binding</keyword>
<feature type="compositionally biased region" description="Basic and acidic residues" evidence="5">
    <location>
        <begin position="119"/>
        <end position="135"/>
    </location>
</feature>
<dbReference type="Pfam" id="PF00787">
    <property type="entry name" value="PX"/>
    <property type="match status" value="1"/>
</dbReference>